<comment type="caution">
    <text evidence="6">The sequence shown here is derived from an EMBL/GenBank/DDBJ whole genome shotgun (WGS) entry which is preliminary data.</text>
</comment>
<dbReference type="AlphaFoldDB" id="A0A7X6S3L1"/>
<dbReference type="GO" id="GO:0005886">
    <property type="term" value="C:plasma membrane"/>
    <property type="evidence" value="ECO:0007669"/>
    <property type="project" value="TreeGrafter"/>
</dbReference>
<feature type="transmembrane region" description="Helical" evidence="5">
    <location>
        <begin position="247"/>
        <end position="266"/>
    </location>
</feature>
<dbReference type="CDD" id="cd16914">
    <property type="entry name" value="EcfT"/>
    <property type="match status" value="1"/>
</dbReference>
<organism evidence="6 7">
    <name type="scientific">Periweissella fabalis</name>
    <dbReference type="NCBI Taxonomy" id="1070421"/>
    <lineage>
        <taxon>Bacteria</taxon>
        <taxon>Bacillati</taxon>
        <taxon>Bacillota</taxon>
        <taxon>Bacilli</taxon>
        <taxon>Lactobacillales</taxon>
        <taxon>Lactobacillaceae</taxon>
        <taxon>Periweissella</taxon>
    </lineage>
</organism>
<evidence type="ECO:0000256" key="2">
    <source>
        <dbReference type="ARBA" id="ARBA00022692"/>
    </source>
</evidence>
<evidence type="ECO:0000313" key="7">
    <source>
        <dbReference type="Proteomes" id="UP000549765"/>
    </source>
</evidence>
<feature type="transmembrane region" description="Helical" evidence="5">
    <location>
        <begin position="66"/>
        <end position="86"/>
    </location>
</feature>
<keyword evidence="4 5" id="KW-0472">Membrane</keyword>
<evidence type="ECO:0000313" key="6">
    <source>
        <dbReference type="EMBL" id="NKZ24107.1"/>
    </source>
</evidence>
<keyword evidence="3 5" id="KW-1133">Transmembrane helix</keyword>
<accession>A0A7X6S3L1</accession>
<keyword evidence="2 5" id="KW-0812">Transmembrane</keyword>
<dbReference type="InterPro" id="IPR003339">
    <property type="entry name" value="ABC/ECF_trnsptr_transmembrane"/>
</dbReference>
<evidence type="ECO:0000256" key="3">
    <source>
        <dbReference type="ARBA" id="ARBA00022989"/>
    </source>
</evidence>
<dbReference type="Proteomes" id="UP000549765">
    <property type="component" value="Unassembled WGS sequence"/>
</dbReference>
<proteinExistence type="predicted"/>
<evidence type="ECO:0000256" key="1">
    <source>
        <dbReference type="ARBA" id="ARBA00004141"/>
    </source>
</evidence>
<comment type="subcellular location">
    <subcellularLocation>
        <location evidence="1">Membrane</location>
        <topology evidence="1">Multi-pass membrane protein</topology>
    </subcellularLocation>
</comment>
<name>A0A7X6S3L1_9LACO</name>
<dbReference type="Pfam" id="PF02361">
    <property type="entry name" value="CbiQ"/>
    <property type="match status" value="1"/>
</dbReference>
<dbReference type="PANTHER" id="PTHR33514">
    <property type="entry name" value="PROTEIN ABCI12, CHLOROPLASTIC"/>
    <property type="match status" value="1"/>
</dbReference>
<evidence type="ECO:0000256" key="4">
    <source>
        <dbReference type="ARBA" id="ARBA00023136"/>
    </source>
</evidence>
<reference evidence="6 7" key="1">
    <citation type="submission" date="2020-04" db="EMBL/GenBank/DDBJ databases">
        <title>MicrobeNet Type strains.</title>
        <authorList>
            <person name="Nicholson A.C."/>
        </authorList>
    </citation>
    <scope>NUCLEOTIDE SEQUENCE [LARGE SCALE GENOMIC DNA]</scope>
    <source>
        <strain evidence="6 7">CCUG 61472</strain>
    </source>
</reference>
<dbReference type="PANTHER" id="PTHR33514:SF1">
    <property type="entry name" value="ABC TRANSPORTER PERMEASE"/>
    <property type="match status" value="1"/>
</dbReference>
<dbReference type="EMBL" id="JAAXPN010000003">
    <property type="protein sequence ID" value="NKZ24107.1"/>
    <property type="molecule type" value="Genomic_DNA"/>
</dbReference>
<evidence type="ECO:0000256" key="5">
    <source>
        <dbReference type="SAM" id="Phobius"/>
    </source>
</evidence>
<keyword evidence="7" id="KW-1185">Reference proteome</keyword>
<dbReference type="RefSeq" id="WP_168721900.1">
    <property type="nucleotide sequence ID" value="NZ_JAAXPN010000003.1"/>
</dbReference>
<sequence>MNNQLFGYDPQDTWLHRLGGATKLLAFIGLSIITMASYDTRFIVVVMMLTLVVFKQAKIKWQQISLVVKVILIFSLLNLITVYIFAPEYGVHIYGTRHLILGNHGYFTLTQEQLFYELNLALKYIVTVPLALIFLITTNPSEFAASLNRLGISYRISYAIALALRYIPDVQATYGQISLAQQARGYELSKKAKLSVRLKGVTQILMPLIFSSLERIDTISQAMELRRFGRNKKRTWYMDHKLSQIDYLALLVVIIVILIGIALFRFNGGRFFNPFKV</sequence>
<gene>
    <name evidence="6" type="ORF">HF964_04700</name>
</gene>
<feature type="transmembrane region" description="Helical" evidence="5">
    <location>
        <begin position="121"/>
        <end position="139"/>
    </location>
</feature>
<feature type="transmembrane region" description="Helical" evidence="5">
    <location>
        <begin position="24"/>
        <end position="54"/>
    </location>
</feature>
<protein>
    <submittedName>
        <fullName evidence="6">Energy-coupling factor transporter transmembrane protein EcfT</fullName>
    </submittedName>
</protein>